<dbReference type="WBParaSite" id="L893_g16951.t1">
    <property type="protein sequence ID" value="L893_g16951.t1"/>
    <property type="gene ID" value="L893_g16951"/>
</dbReference>
<accession>A0A1I7YJG4</accession>
<proteinExistence type="predicted"/>
<evidence type="ECO:0000313" key="2">
    <source>
        <dbReference type="Proteomes" id="UP000095287"/>
    </source>
</evidence>
<keyword evidence="2" id="KW-1185">Reference proteome</keyword>
<evidence type="ECO:0000313" key="3">
    <source>
        <dbReference type="WBParaSite" id="L893_g16951.t1"/>
    </source>
</evidence>
<protein>
    <submittedName>
        <fullName evidence="3">Uncharacterized protein</fullName>
    </submittedName>
</protein>
<organism evidence="2 3">
    <name type="scientific">Steinernema glaseri</name>
    <dbReference type="NCBI Taxonomy" id="37863"/>
    <lineage>
        <taxon>Eukaryota</taxon>
        <taxon>Metazoa</taxon>
        <taxon>Ecdysozoa</taxon>
        <taxon>Nematoda</taxon>
        <taxon>Chromadorea</taxon>
        <taxon>Rhabditida</taxon>
        <taxon>Tylenchina</taxon>
        <taxon>Panagrolaimomorpha</taxon>
        <taxon>Strongyloidoidea</taxon>
        <taxon>Steinernematidae</taxon>
        <taxon>Steinernema</taxon>
    </lineage>
</organism>
<evidence type="ECO:0000256" key="1">
    <source>
        <dbReference type="SAM" id="MobiDB-lite"/>
    </source>
</evidence>
<sequence length="119" mass="13236">MLPSSPLLSTTSRRIVDKQGSESRDHIQRRLDTLAVCFAFFCGNRRDAPRHSCIKRILCSRSKVLLPLAAAKLDGRPYITSGILQLEAHKKSRTTLSESIMDRSVDRAENKPTCPDAGV</sequence>
<feature type="region of interest" description="Disordered" evidence="1">
    <location>
        <begin position="95"/>
        <end position="119"/>
    </location>
</feature>
<feature type="compositionally biased region" description="Basic and acidic residues" evidence="1">
    <location>
        <begin position="100"/>
        <end position="110"/>
    </location>
</feature>
<dbReference type="AlphaFoldDB" id="A0A1I7YJG4"/>
<name>A0A1I7YJG4_9BILA</name>
<reference evidence="3" key="1">
    <citation type="submission" date="2016-11" db="UniProtKB">
        <authorList>
            <consortium name="WormBaseParasite"/>
        </authorList>
    </citation>
    <scope>IDENTIFICATION</scope>
</reference>
<dbReference type="Proteomes" id="UP000095287">
    <property type="component" value="Unplaced"/>
</dbReference>